<accession>A0AAE0EMC6</accession>
<dbReference type="EMBL" id="LGRX02035765">
    <property type="protein sequence ID" value="KAK3233274.1"/>
    <property type="molecule type" value="Genomic_DNA"/>
</dbReference>
<sequence>MFGWIGGWYVAPCILDAPRTCYVQKLAHTCKDLRKLNNKPLANRAVSAKLSFQQRYGTHSLHTRQNRWGLFGNKPDTALMGQPKYESGLFHHPFLAVCLGIVEENLVLAIDVPVGASDEDILKHGVKYIDCIGLVNDQPSIHNNYRVDVRDTPYTVDAESHGNLARFINTSDDLEQANCALVMETDCDYNNMCVYLTKDVDTTDGPVMLYLDHRKAFHQLVESDLDVAMVKGDCEKSEANNSKLQEEVGKVTRQRDELQEQLRRMKRQRDSAHAKLLQLEEQFTQHTAEMQRLIDARRTNRAECKKLQRKLGRLVKAEVLDSDEEVQYEVQREEEHWRDVLTWTQIRFIKIRAATTIQRHIRRKLEQLRIERSKKSSAGEKADPAAAAAEMAAIRQRHLELQRELGILDLPAVAHAWNEEGAALGSQQESSQAGSTGHEGYEGPPESGEKARAKPRLDPDGLLDEDLPDKEVAAPKHKPKSDREMTRETEHLAAFLDMVKVCPDACRDGLCLPPLGAVACSPSEL</sequence>
<dbReference type="Proteomes" id="UP001190700">
    <property type="component" value="Unassembled WGS sequence"/>
</dbReference>
<name>A0AAE0EMC6_9CHLO</name>
<keyword evidence="4" id="KW-1185">Reference proteome</keyword>
<evidence type="ECO:0000256" key="2">
    <source>
        <dbReference type="SAM" id="MobiDB-lite"/>
    </source>
</evidence>
<feature type="region of interest" description="Disordered" evidence="2">
    <location>
        <begin position="422"/>
        <end position="486"/>
    </location>
</feature>
<organism evidence="3 4">
    <name type="scientific">Cymbomonas tetramitiformis</name>
    <dbReference type="NCBI Taxonomy" id="36881"/>
    <lineage>
        <taxon>Eukaryota</taxon>
        <taxon>Viridiplantae</taxon>
        <taxon>Chlorophyta</taxon>
        <taxon>Pyramimonadophyceae</taxon>
        <taxon>Pyramimonadales</taxon>
        <taxon>Pyramimonadaceae</taxon>
        <taxon>Cymbomonas</taxon>
    </lineage>
</organism>
<dbReference type="SUPFAM" id="SSF82199">
    <property type="entry name" value="SET domain"/>
    <property type="match status" value="1"/>
</dbReference>
<dbReference type="InterPro" id="IPR046341">
    <property type="entry name" value="SET_dom_sf"/>
</dbReference>
<reference evidence="3 4" key="1">
    <citation type="journal article" date="2015" name="Genome Biol. Evol.">
        <title>Comparative Genomics of a Bacterivorous Green Alga Reveals Evolutionary Causalities and Consequences of Phago-Mixotrophic Mode of Nutrition.</title>
        <authorList>
            <person name="Burns J.A."/>
            <person name="Paasch A."/>
            <person name="Narechania A."/>
            <person name="Kim E."/>
        </authorList>
    </citation>
    <scope>NUCLEOTIDE SEQUENCE [LARGE SCALE GENOMIC DNA]</scope>
    <source>
        <strain evidence="3 4">PLY_AMNH</strain>
    </source>
</reference>
<evidence type="ECO:0000256" key="1">
    <source>
        <dbReference type="SAM" id="Coils"/>
    </source>
</evidence>
<dbReference type="AlphaFoldDB" id="A0AAE0EMC6"/>
<keyword evidence="1" id="KW-0175">Coiled coil</keyword>
<proteinExistence type="predicted"/>
<evidence type="ECO:0000313" key="3">
    <source>
        <dbReference type="EMBL" id="KAK3233274.1"/>
    </source>
</evidence>
<feature type="coiled-coil region" evidence="1">
    <location>
        <begin position="227"/>
        <end position="310"/>
    </location>
</feature>
<feature type="compositionally biased region" description="Polar residues" evidence="2">
    <location>
        <begin position="425"/>
        <end position="435"/>
    </location>
</feature>
<comment type="caution">
    <text evidence="3">The sequence shown here is derived from an EMBL/GenBank/DDBJ whole genome shotgun (WGS) entry which is preliminary data.</text>
</comment>
<protein>
    <submittedName>
        <fullName evidence="3">Uncharacterized protein</fullName>
    </submittedName>
</protein>
<gene>
    <name evidence="3" type="ORF">CYMTET_56420</name>
</gene>
<feature type="compositionally biased region" description="Basic and acidic residues" evidence="2">
    <location>
        <begin position="447"/>
        <end position="459"/>
    </location>
</feature>
<evidence type="ECO:0000313" key="4">
    <source>
        <dbReference type="Proteomes" id="UP001190700"/>
    </source>
</evidence>
<dbReference type="Gene3D" id="2.170.270.10">
    <property type="entry name" value="SET domain"/>
    <property type="match status" value="1"/>
</dbReference>